<feature type="domain" description="MacB-like periplasmic core" evidence="9">
    <location>
        <begin position="21"/>
        <end position="244"/>
    </location>
</feature>
<keyword evidence="3 7" id="KW-0812">Transmembrane</keyword>
<comment type="caution">
    <text evidence="10">The sequence shown here is derived from an EMBL/GenBank/DDBJ whole genome shotgun (WGS) entry which is preliminary data.</text>
</comment>
<feature type="transmembrane region" description="Helical" evidence="7">
    <location>
        <begin position="367"/>
        <end position="388"/>
    </location>
</feature>
<evidence type="ECO:0000256" key="4">
    <source>
        <dbReference type="ARBA" id="ARBA00022989"/>
    </source>
</evidence>
<dbReference type="InterPro" id="IPR003838">
    <property type="entry name" value="ABC3_permease_C"/>
</dbReference>
<feature type="transmembrane region" description="Helical" evidence="7">
    <location>
        <begin position="277"/>
        <end position="304"/>
    </location>
</feature>
<feature type="transmembrane region" description="Helical" evidence="7">
    <location>
        <begin position="21"/>
        <end position="42"/>
    </location>
</feature>
<evidence type="ECO:0000256" key="1">
    <source>
        <dbReference type="ARBA" id="ARBA00004651"/>
    </source>
</evidence>
<dbReference type="GO" id="GO:0022857">
    <property type="term" value="F:transmembrane transporter activity"/>
    <property type="evidence" value="ECO:0007669"/>
    <property type="project" value="TreeGrafter"/>
</dbReference>
<dbReference type="EMBL" id="DVNO01000034">
    <property type="protein sequence ID" value="HIU65740.1"/>
    <property type="molecule type" value="Genomic_DNA"/>
</dbReference>
<dbReference type="PANTHER" id="PTHR30572">
    <property type="entry name" value="MEMBRANE COMPONENT OF TRANSPORTER-RELATED"/>
    <property type="match status" value="1"/>
</dbReference>
<dbReference type="GO" id="GO:0005886">
    <property type="term" value="C:plasma membrane"/>
    <property type="evidence" value="ECO:0007669"/>
    <property type="project" value="UniProtKB-SubCell"/>
</dbReference>
<evidence type="ECO:0000256" key="7">
    <source>
        <dbReference type="SAM" id="Phobius"/>
    </source>
</evidence>
<protein>
    <submittedName>
        <fullName evidence="10">ABC transporter permease</fullName>
    </submittedName>
</protein>
<evidence type="ECO:0000256" key="6">
    <source>
        <dbReference type="ARBA" id="ARBA00038076"/>
    </source>
</evidence>
<dbReference type="InterPro" id="IPR025857">
    <property type="entry name" value="MacB_PCD"/>
</dbReference>
<comment type="similarity">
    <text evidence="6">Belongs to the ABC-4 integral membrane protein family.</text>
</comment>
<accession>A0A9D1MSE5</accession>
<evidence type="ECO:0000313" key="11">
    <source>
        <dbReference type="Proteomes" id="UP000824142"/>
    </source>
</evidence>
<dbReference type="PANTHER" id="PTHR30572:SF4">
    <property type="entry name" value="ABC TRANSPORTER PERMEASE YTRF"/>
    <property type="match status" value="1"/>
</dbReference>
<dbReference type="InterPro" id="IPR050250">
    <property type="entry name" value="Macrolide_Exporter_MacB"/>
</dbReference>
<reference evidence="10" key="1">
    <citation type="submission" date="2020-10" db="EMBL/GenBank/DDBJ databases">
        <authorList>
            <person name="Gilroy R."/>
        </authorList>
    </citation>
    <scope>NUCLEOTIDE SEQUENCE</scope>
    <source>
        <strain evidence="10">CHK136-897</strain>
    </source>
</reference>
<evidence type="ECO:0000256" key="5">
    <source>
        <dbReference type="ARBA" id="ARBA00023136"/>
    </source>
</evidence>
<comment type="subcellular location">
    <subcellularLocation>
        <location evidence="1">Cell membrane</location>
        <topology evidence="1">Multi-pass membrane protein</topology>
    </subcellularLocation>
</comment>
<organism evidence="10 11">
    <name type="scientific">Candidatus Enterousia avicola</name>
    <dbReference type="NCBI Taxonomy" id="2840787"/>
    <lineage>
        <taxon>Bacteria</taxon>
        <taxon>Pseudomonadati</taxon>
        <taxon>Pseudomonadota</taxon>
        <taxon>Alphaproteobacteria</taxon>
        <taxon>Candidatus Enterousia</taxon>
    </lineage>
</organism>
<evidence type="ECO:0000256" key="3">
    <source>
        <dbReference type="ARBA" id="ARBA00022692"/>
    </source>
</evidence>
<dbReference type="Pfam" id="PF02687">
    <property type="entry name" value="FtsX"/>
    <property type="match status" value="1"/>
</dbReference>
<keyword evidence="2" id="KW-1003">Cell membrane</keyword>
<sequence length="405" mass="43589">MTFNDILKESWLSISGNKVRSFLTVLGIVIGVMAVVIMVAVGETVSKQISDQFSSLGTNTIMIRAGAAQSAGVRTGNRQTLTIQDAEFIGQLPDVAAFSPVQNAAAQVIYGNQNWATSMVGAYPGYEQVQTLEMEYGTFFNQAAVRNGSTYAVIGPKTAEELQMPENPVGEIIRVMNVPLTVIGMTKERGDSAMGSQDDMLIVPITTLKKRIQGSRFPNSVSMITIKLKEGADNALVIEQITALLRERHKLADDAADDFQIMDMKQVMEAMDTVTGYMAMLLIAIAAVSLLVGSIGIMNMMLVSVAERTREIGIRKAIGARERHIIIQFLSEAILISFIGSMAGLLLGVGLSQGIGRFVMGYNVPFSVWPVVVSVTVAVVVGLASGVMPAMKAAKLNPIDSLRYE</sequence>
<keyword evidence="4 7" id="KW-1133">Transmembrane helix</keyword>
<evidence type="ECO:0000259" key="9">
    <source>
        <dbReference type="Pfam" id="PF12704"/>
    </source>
</evidence>
<dbReference type="Proteomes" id="UP000824142">
    <property type="component" value="Unassembled WGS sequence"/>
</dbReference>
<name>A0A9D1MSE5_9PROT</name>
<evidence type="ECO:0000259" key="8">
    <source>
        <dbReference type="Pfam" id="PF02687"/>
    </source>
</evidence>
<evidence type="ECO:0000256" key="2">
    <source>
        <dbReference type="ARBA" id="ARBA00022475"/>
    </source>
</evidence>
<feature type="domain" description="ABC3 transporter permease C-terminal" evidence="8">
    <location>
        <begin position="284"/>
        <end position="398"/>
    </location>
</feature>
<gene>
    <name evidence="10" type="ORF">IAC63_03845</name>
</gene>
<reference evidence="10" key="2">
    <citation type="journal article" date="2021" name="PeerJ">
        <title>Extensive microbial diversity within the chicken gut microbiome revealed by metagenomics and culture.</title>
        <authorList>
            <person name="Gilroy R."/>
            <person name="Ravi A."/>
            <person name="Getino M."/>
            <person name="Pursley I."/>
            <person name="Horton D.L."/>
            <person name="Alikhan N.F."/>
            <person name="Baker D."/>
            <person name="Gharbi K."/>
            <person name="Hall N."/>
            <person name="Watson M."/>
            <person name="Adriaenssens E.M."/>
            <person name="Foster-Nyarko E."/>
            <person name="Jarju S."/>
            <person name="Secka A."/>
            <person name="Antonio M."/>
            <person name="Oren A."/>
            <person name="Chaudhuri R.R."/>
            <person name="La Ragione R."/>
            <person name="Hildebrand F."/>
            <person name="Pallen M.J."/>
        </authorList>
    </citation>
    <scope>NUCLEOTIDE SEQUENCE</scope>
    <source>
        <strain evidence="10">CHK136-897</strain>
    </source>
</reference>
<feature type="transmembrane region" description="Helical" evidence="7">
    <location>
        <begin position="325"/>
        <end position="347"/>
    </location>
</feature>
<proteinExistence type="inferred from homology"/>
<evidence type="ECO:0000313" key="10">
    <source>
        <dbReference type="EMBL" id="HIU65740.1"/>
    </source>
</evidence>
<keyword evidence="5 7" id="KW-0472">Membrane</keyword>
<dbReference type="Pfam" id="PF12704">
    <property type="entry name" value="MacB_PCD"/>
    <property type="match status" value="1"/>
</dbReference>
<dbReference type="AlphaFoldDB" id="A0A9D1MSE5"/>